<evidence type="ECO:0000259" key="1">
    <source>
        <dbReference type="PROSITE" id="PS51186"/>
    </source>
</evidence>
<keyword evidence="2" id="KW-0808">Transferase</keyword>
<dbReference type="RefSeq" id="WP_058505354.1">
    <property type="nucleotide sequence ID" value="NZ_CAAAIF010000034.1"/>
</dbReference>
<comment type="caution">
    <text evidence="2">The sequence shown here is derived from an EMBL/GenBank/DDBJ whole genome shotgun (WGS) entry which is preliminary data.</text>
</comment>
<proteinExistence type="predicted"/>
<sequence length="143" mass="16740">MTQYKINYEKNPTADDIQVLNDGIIKEHKLKKDMKSLDFFAYFIRDNQAQIVGGCAGDNMYGGLFVGQLWVKEDLRGKGYGTQLMSLAENLAKKSQCRFITVNTFEWEALDFYKKLGFYVEFERRGYDKHSIFYFLRKDLAVK</sequence>
<dbReference type="GO" id="GO:0016747">
    <property type="term" value="F:acyltransferase activity, transferring groups other than amino-acyl groups"/>
    <property type="evidence" value="ECO:0007669"/>
    <property type="project" value="InterPro"/>
</dbReference>
<accession>A0A0W0WMN8</accession>
<organism evidence="2 3">
    <name type="scientific">Legionella nautarum</name>
    <dbReference type="NCBI Taxonomy" id="45070"/>
    <lineage>
        <taxon>Bacteria</taxon>
        <taxon>Pseudomonadati</taxon>
        <taxon>Pseudomonadota</taxon>
        <taxon>Gammaproteobacteria</taxon>
        <taxon>Legionellales</taxon>
        <taxon>Legionellaceae</taxon>
        <taxon>Legionella</taxon>
    </lineage>
</organism>
<name>A0A0W0WMN8_9GAMM</name>
<dbReference type="SUPFAM" id="SSF55729">
    <property type="entry name" value="Acyl-CoA N-acyltransferases (Nat)"/>
    <property type="match status" value="1"/>
</dbReference>
<gene>
    <name evidence="2" type="ORF">Lnau_2353</name>
</gene>
<evidence type="ECO:0000313" key="2">
    <source>
        <dbReference type="EMBL" id="KTD33602.1"/>
    </source>
</evidence>
<dbReference type="EMBL" id="LNYO01000023">
    <property type="protein sequence ID" value="KTD33602.1"/>
    <property type="molecule type" value="Genomic_DNA"/>
</dbReference>
<dbReference type="PATRIC" id="fig|45070.6.peg.2485"/>
<protein>
    <submittedName>
        <fullName evidence="2">GNAT family acetyltransferase</fullName>
    </submittedName>
</protein>
<dbReference type="InterPro" id="IPR016181">
    <property type="entry name" value="Acyl_CoA_acyltransferase"/>
</dbReference>
<dbReference type="Pfam" id="PF00583">
    <property type="entry name" value="Acetyltransf_1"/>
    <property type="match status" value="1"/>
</dbReference>
<reference evidence="2 3" key="1">
    <citation type="submission" date="2015-11" db="EMBL/GenBank/DDBJ databases">
        <title>Genomic analysis of 38 Legionella species identifies large and diverse effector repertoires.</title>
        <authorList>
            <person name="Burstein D."/>
            <person name="Amaro F."/>
            <person name="Zusman T."/>
            <person name="Lifshitz Z."/>
            <person name="Cohen O."/>
            <person name="Gilbert J.A."/>
            <person name="Pupko T."/>
            <person name="Shuman H.A."/>
            <person name="Segal G."/>
        </authorList>
    </citation>
    <scope>NUCLEOTIDE SEQUENCE [LARGE SCALE GENOMIC DNA]</scope>
    <source>
        <strain evidence="2 3">ATCC 49506</strain>
    </source>
</reference>
<dbReference type="STRING" id="45070.Lnau_2353"/>
<dbReference type="AlphaFoldDB" id="A0A0W0WMN8"/>
<dbReference type="InterPro" id="IPR000182">
    <property type="entry name" value="GNAT_dom"/>
</dbReference>
<dbReference type="CDD" id="cd04301">
    <property type="entry name" value="NAT_SF"/>
    <property type="match status" value="1"/>
</dbReference>
<dbReference type="PROSITE" id="PS51186">
    <property type="entry name" value="GNAT"/>
    <property type="match status" value="1"/>
</dbReference>
<dbReference type="OrthoDB" id="9787920at2"/>
<feature type="domain" description="N-acetyltransferase" evidence="1">
    <location>
        <begin position="1"/>
        <end position="141"/>
    </location>
</feature>
<keyword evidence="3" id="KW-1185">Reference proteome</keyword>
<dbReference type="Gene3D" id="3.40.630.30">
    <property type="match status" value="1"/>
</dbReference>
<dbReference type="Proteomes" id="UP000054725">
    <property type="component" value="Unassembled WGS sequence"/>
</dbReference>
<evidence type="ECO:0000313" key="3">
    <source>
        <dbReference type="Proteomes" id="UP000054725"/>
    </source>
</evidence>